<keyword evidence="3 7" id="KW-0812">Transmembrane</keyword>
<evidence type="ECO:0000256" key="2">
    <source>
        <dbReference type="ARBA" id="ARBA00008854"/>
    </source>
</evidence>
<feature type="transmembrane region" description="Helical" evidence="7">
    <location>
        <begin position="6"/>
        <end position="25"/>
    </location>
</feature>
<dbReference type="Proteomes" id="UP000285376">
    <property type="component" value="Unassembled WGS sequence"/>
</dbReference>
<reference evidence="8 9" key="1">
    <citation type="submission" date="2018-08" db="EMBL/GenBank/DDBJ databases">
        <title>Whole genome sequence analysis of Dermacoccus abyssi bacteria isolated from Deep Mariana trench Micromonospora spp reveals genes involved in the environmental adaptation and production of secondary metabolites.</title>
        <authorList>
            <person name="Abdel-Mageed W.M."/>
            <person name="Lehri B."/>
            <person name="Nouioui I."/>
            <person name="Goodfellow I."/>
            <person name="Jaspars M."/>
            <person name="Karlyshev A."/>
        </authorList>
    </citation>
    <scope>NUCLEOTIDE SEQUENCE [LARGE SCALE GENOMIC DNA]</scope>
    <source>
        <strain evidence="8 9">MT1.1</strain>
    </source>
</reference>
<dbReference type="InterPro" id="IPR007156">
    <property type="entry name" value="MamQ_LemA"/>
</dbReference>
<accession>A0A417ZBZ5</accession>
<comment type="subcellular location">
    <subcellularLocation>
        <location evidence="1">Membrane</location>
        <topology evidence="1">Single-pass membrane protein</topology>
    </subcellularLocation>
</comment>
<dbReference type="Gene3D" id="1.20.1440.20">
    <property type="entry name" value="LemA-like domain"/>
    <property type="match status" value="1"/>
</dbReference>
<comment type="caution">
    <text evidence="8">The sequence shown here is derived from an EMBL/GenBank/DDBJ whole genome shotgun (WGS) entry which is preliminary data.</text>
</comment>
<evidence type="ECO:0000256" key="4">
    <source>
        <dbReference type="ARBA" id="ARBA00022989"/>
    </source>
</evidence>
<name>A0A417ZBZ5_9MICO</name>
<evidence type="ECO:0000256" key="3">
    <source>
        <dbReference type="ARBA" id="ARBA00022692"/>
    </source>
</evidence>
<feature type="compositionally biased region" description="Polar residues" evidence="6">
    <location>
        <begin position="219"/>
        <end position="234"/>
    </location>
</feature>
<keyword evidence="4 7" id="KW-1133">Transmembrane helix</keyword>
<dbReference type="PANTHER" id="PTHR34478">
    <property type="entry name" value="PROTEIN LEMA"/>
    <property type="match status" value="1"/>
</dbReference>
<comment type="similarity">
    <text evidence="2">Belongs to the LemA family.</text>
</comment>
<dbReference type="InterPro" id="IPR023353">
    <property type="entry name" value="LemA-like_dom_sf"/>
</dbReference>
<evidence type="ECO:0000313" key="9">
    <source>
        <dbReference type="Proteomes" id="UP000285376"/>
    </source>
</evidence>
<dbReference type="RefSeq" id="WP_118912303.1">
    <property type="nucleotide sequence ID" value="NZ_CBCRVH010000027.1"/>
</dbReference>
<organism evidence="8 9">
    <name type="scientific">Dermacoccus abyssi</name>
    <dbReference type="NCBI Taxonomy" id="322596"/>
    <lineage>
        <taxon>Bacteria</taxon>
        <taxon>Bacillati</taxon>
        <taxon>Actinomycetota</taxon>
        <taxon>Actinomycetes</taxon>
        <taxon>Micrococcales</taxon>
        <taxon>Dermacoccaceae</taxon>
        <taxon>Dermacoccus</taxon>
    </lineage>
</organism>
<dbReference type="SUPFAM" id="SSF140478">
    <property type="entry name" value="LemA-like"/>
    <property type="match status" value="1"/>
</dbReference>
<gene>
    <name evidence="8" type="ORF">D1832_01580</name>
</gene>
<keyword evidence="5 7" id="KW-0472">Membrane</keyword>
<evidence type="ECO:0000256" key="1">
    <source>
        <dbReference type="ARBA" id="ARBA00004167"/>
    </source>
</evidence>
<proteinExistence type="inferred from homology"/>
<dbReference type="EMBL" id="QWLM01000001">
    <property type="protein sequence ID" value="RHW48143.1"/>
    <property type="molecule type" value="Genomic_DNA"/>
</dbReference>
<dbReference type="Pfam" id="PF04011">
    <property type="entry name" value="LemA"/>
    <property type="match status" value="1"/>
</dbReference>
<dbReference type="PANTHER" id="PTHR34478:SF1">
    <property type="entry name" value="PROTEIN LEMA"/>
    <property type="match status" value="1"/>
</dbReference>
<evidence type="ECO:0000256" key="6">
    <source>
        <dbReference type="SAM" id="MobiDB-lite"/>
    </source>
</evidence>
<sequence>MIYVIIILIIIVALVAAGVVMYNGLVKQRNTVQEAWHQIDVELTRRHDLIPNLVETVKGYAQHEAKTLDDVIAARGAAVNTHGSPDQAAQAAAAEGELTQALGRLISVTEAYPDLKSNQNYQQLMGELSATEDRIANARRYYNACVSTLNSKVDSIPTKFFAGPAGVTKAEYYEADEATKGAPQVNMTNTQAPSVSFDAPQSQQRPYNEQPQLPPSQMPYPTQGGQLNTFQAPGQQGYGVEYPEQRK</sequence>
<evidence type="ECO:0000256" key="7">
    <source>
        <dbReference type="SAM" id="Phobius"/>
    </source>
</evidence>
<feature type="region of interest" description="Disordered" evidence="6">
    <location>
        <begin position="181"/>
        <end position="247"/>
    </location>
</feature>
<dbReference type="AlphaFoldDB" id="A0A417ZBZ5"/>
<evidence type="ECO:0000313" key="8">
    <source>
        <dbReference type="EMBL" id="RHW48143.1"/>
    </source>
</evidence>
<dbReference type="GO" id="GO:0016020">
    <property type="term" value="C:membrane"/>
    <property type="evidence" value="ECO:0007669"/>
    <property type="project" value="UniProtKB-SubCell"/>
</dbReference>
<protein>
    <submittedName>
        <fullName evidence="8">LemA family protein</fullName>
    </submittedName>
</protein>
<evidence type="ECO:0000256" key="5">
    <source>
        <dbReference type="ARBA" id="ARBA00023136"/>
    </source>
</evidence>
<feature type="compositionally biased region" description="Polar residues" evidence="6">
    <location>
        <begin position="185"/>
        <end position="211"/>
    </location>
</feature>